<sequence>MLEFEFGSVGEMAPAISGVLIGPQHIVYLRLLREEDENPYTVMVPCVDSDLLPFVIKVHWTFSCSNRKMLTLFVGANETLIVIRYV</sequence>
<evidence type="ECO:0000313" key="1">
    <source>
        <dbReference type="EMBL" id="KAB2610553.1"/>
    </source>
</evidence>
<gene>
    <name evidence="1" type="ORF">D8674_018585</name>
</gene>
<protein>
    <submittedName>
        <fullName evidence="1">Uncharacterized protein</fullName>
    </submittedName>
</protein>
<evidence type="ECO:0000313" key="2">
    <source>
        <dbReference type="Proteomes" id="UP000327157"/>
    </source>
</evidence>
<dbReference type="Proteomes" id="UP000327157">
    <property type="component" value="Chromosome 17"/>
</dbReference>
<keyword evidence="2" id="KW-1185">Reference proteome</keyword>
<dbReference type="EMBL" id="SMOL01000487">
    <property type="protein sequence ID" value="KAB2610553.1"/>
    <property type="molecule type" value="Genomic_DNA"/>
</dbReference>
<organism evidence="1 2">
    <name type="scientific">Pyrus ussuriensis x Pyrus communis</name>
    <dbReference type="NCBI Taxonomy" id="2448454"/>
    <lineage>
        <taxon>Eukaryota</taxon>
        <taxon>Viridiplantae</taxon>
        <taxon>Streptophyta</taxon>
        <taxon>Embryophyta</taxon>
        <taxon>Tracheophyta</taxon>
        <taxon>Spermatophyta</taxon>
        <taxon>Magnoliopsida</taxon>
        <taxon>eudicotyledons</taxon>
        <taxon>Gunneridae</taxon>
        <taxon>Pentapetalae</taxon>
        <taxon>rosids</taxon>
        <taxon>fabids</taxon>
        <taxon>Rosales</taxon>
        <taxon>Rosaceae</taxon>
        <taxon>Amygdaloideae</taxon>
        <taxon>Maleae</taxon>
        <taxon>Pyrus</taxon>
    </lineage>
</organism>
<dbReference type="AlphaFoldDB" id="A0A5N5G5G4"/>
<proteinExistence type="predicted"/>
<name>A0A5N5G5G4_9ROSA</name>
<reference evidence="2" key="2">
    <citation type="submission" date="2019-10" db="EMBL/GenBank/DDBJ databases">
        <title>A de novo genome assembly of a pear dwarfing rootstock.</title>
        <authorList>
            <person name="Wang F."/>
            <person name="Wang J."/>
            <person name="Li S."/>
            <person name="Zhang Y."/>
            <person name="Fang M."/>
            <person name="Ma L."/>
            <person name="Zhao Y."/>
            <person name="Jiang S."/>
        </authorList>
    </citation>
    <scope>NUCLEOTIDE SEQUENCE [LARGE SCALE GENOMIC DNA]</scope>
</reference>
<reference evidence="1 2" key="1">
    <citation type="submission" date="2019-09" db="EMBL/GenBank/DDBJ databases">
        <authorList>
            <person name="Ou C."/>
        </authorList>
    </citation>
    <scope>NUCLEOTIDE SEQUENCE [LARGE SCALE GENOMIC DNA]</scope>
    <source>
        <strain evidence="1">S2</strain>
        <tissue evidence="1">Leaf</tissue>
    </source>
</reference>
<reference evidence="1 2" key="3">
    <citation type="submission" date="2019-11" db="EMBL/GenBank/DDBJ databases">
        <title>A de novo genome assembly of a pear dwarfing rootstock.</title>
        <authorList>
            <person name="Wang F."/>
            <person name="Wang J."/>
            <person name="Li S."/>
            <person name="Zhang Y."/>
            <person name="Fang M."/>
            <person name="Ma L."/>
            <person name="Zhao Y."/>
            <person name="Jiang S."/>
        </authorList>
    </citation>
    <scope>NUCLEOTIDE SEQUENCE [LARGE SCALE GENOMIC DNA]</scope>
    <source>
        <strain evidence="1">S2</strain>
        <tissue evidence="1">Leaf</tissue>
    </source>
</reference>
<comment type="caution">
    <text evidence="1">The sequence shown here is derived from an EMBL/GenBank/DDBJ whole genome shotgun (WGS) entry which is preliminary data.</text>
</comment>
<accession>A0A5N5G5G4</accession>